<evidence type="ECO:0000256" key="3">
    <source>
        <dbReference type="ARBA" id="ARBA00038050"/>
    </source>
</evidence>
<name>A0ABD0LTI2_9CAEN</name>
<dbReference type="Gene3D" id="1.10.8.10">
    <property type="entry name" value="DNA helicase RuvA subunit, C-terminal domain"/>
    <property type="match status" value="1"/>
</dbReference>
<dbReference type="SUPFAM" id="SSF102462">
    <property type="entry name" value="Peptidyl-tRNA hydrolase II"/>
    <property type="match status" value="1"/>
</dbReference>
<dbReference type="NCBIfam" id="TIGR00283">
    <property type="entry name" value="arch_pth2"/>
    <property type="match status" value="1"/>
</dbReference>
<proteinExistence type="inferred from homology"/>
<dbReference type="Gene3D" id="3.40.1490.10">
    <property type="entry name" value="Bit1"/>
    <property type="match status" value="1"/>
</dbReference>
<comment type="catalytic activity">
    <reaction evidence="4">
        <text>an N-acyl-L-alpha-aminoacyl-tRNA + H2O = an N-acyl-L-amino acid + a tRNA + H(+)</text>
        <dbReference type="Rhea" id="RHEA:54448"/>
        <dbReference type="Rhea" id="RHEA-COMP:10123"/>
        <dbReference type="Rhea" id="RHEA-COMP:13883"/>
        <dbReference type="ChEBI" id="CHEBI:15377"/>
        <dbReference type="ChEBI" id="CHEBI:15378"/>
        <dbReference type="ChEBI" id="CHEBI:59874"/>
        <dbReference type="ChEBI" id="CHEBI:78442"/>
        <dbReference type="ChEBI" id="CHEBI:138191"/>
        <dbReference type="EC" id="3.1.1.29"/>
    </reaction>
</comment>
<keyword evidence="2" id="KW-0378">Hydrolase</keyword>
<comment type="caution">
    <text evidence="6">The sequence shown here is derived from an EMBL/GenBank/DDBJ whole genome shotgun (WGS) entry which is preliminary data.</text>
</comment>
<evidence type="ECO:0000259" key="5">
    <source>
        <dbReference type="PROSITE" id="PS50030"/>
    </source>
</evidence>
<dbReference type="CDD" id="cd14296">
    <property type="entry name" value="UBA1_scUBP14_like"/>
    <property type="match status" value="1"/>
</dbReference>
<dbReference type="Pfam" id="PF01981">
    <property type="entry name" value="PTH2"/>
    <property type="match status" value="1"/>
</dbReference>
<dbReference type="PANTHER" id="PTHR12649">
    <property type="entry name" value="PEPTIDYL-TRNA HYDROLASE 2"/>
    <property type="match status" value="1"/>
</dbReference>
<comment type="similarity">
    <text evidence="3">Belongs to the PTH2 family.</text>
</comment>
<evidence type="ECO:0000256" key="1">
    <source>
        <dbReference type="ARBA" id="ARBA00013260"/>
    </source>
</evidence>
<dbReference type="EC" id="3.1.1.29" evidence="1"/>
<accession>A0ABD0LTI2</accession>
<protein>
    <recommendedName>
        <fullName evidence="1">peptidyl-tRNA hydrolase</fullName>
        <ecNumber evidence="1">3.1.1.29</ecNumber>
    </recommendedName>
</protein>
<dbReference type="InterPro" id="IPR015940">
    <property type="entry name" value="UBA"/>
</dbReference>
<dbReference type="GO" id="GO:0004045">
    <property type="term" value="F:peptidyl-tRNA hydrolase activity"/>
    <property type="evidence" value="ECO:0007669"/>
    <property type="project" value="UniProtKB-EC"/>
</dbReference>
<gene>
    <name evidence="6" type="ORF">BaRGS_00005873</name>
</gene>
<keyword evidence="7" id="KW-1185">Reference proteome</keyword>
<dbReference type="SMART" id="SM00165">
    <property type="entry name" value="UBA"/>
    <property type="match status" value="1"/>
</dbReference>
<dbReference type="EMBL" id="JACVVK020000023">
    <property type="protein sequence ID" value="KAK7502924.1"/>
    <property type="molecule type" value="Genomic_DNA"/>
</dbReference>
<evidence type="ECO:0000313" key="7">
    <source>
        <dbReference type="Proteomes" id="UP001519460"/>
    </source>
</evidence>
<evidence type="ECO:0000256" key="2">
    <source>
        <dbReference type="ARBA" id="ARBA00022801"/>
    </source>
</evidence>
<dbReference type="AlphaFoldDB" id="A0ABD0LTI2"/>
<evidence type="ECO:0000256" key="4">
    <source>
        <dbReference type="ARBA" id="ARBA00048707"/>
    </source>
</evidence>
<dbReference type="CDD" id="cd02430">
    <property type="entry name" value="PTH2"/>
    <property type="match status" value="1"/>
</dbReference>
<dbReference type="PANTHER" id="PTHR12649:SF29">
    <property type="entry name" value="AMINOACYL-TRNA HYDROLASE"/>
    <property type="match status" value="1"/>
</dbReference>
<sequence length="227" mass="24453">MLGKLCSPLKCLGFLTKEALCPNRHTMETQGGGGPPLFTPNEDLVTALMSLGFTRNAAIKGLFYTGNQNADLAAGWLFENQDKDLDTPLEHELIGTSDSSEDELLEAGDFFKMVFVVNAELGMGVGKVAAQVAHSALALYRLMQENGQLYNEMLLAWEQFGETKIVLRGETTMQLQQLAEKATSMGLPNYIVQDAGHTQVAPGSATVLGIMGKIDAVDQVTGSLKLL</sequence>
<dbReference type="PROSITE" id="PS50030">
    <property type="entry name" value="UBA"/>
    <property type="match status" value="1"/>
</dbReference>
<feature type="domain" description="UBA" evidence="5">
    <location>
        <begin position="39"/>
        <end position="80"/>
    </location>
</feature>
<dbReference type="FunFam" id="3.40.1490.10:FF:000002">
    <property type="entry name" value="Peptidyl-tRNA hydrolase 2, mitochondrial"/>
    <property type="match status" value="1"/>
</dbReference>
<reference evidence="6 7" key="1">
    <citation type="journal article" date="2023" name="Sci. Data">
        <title>Genome assembly of the Korean intertidal mud-creeper Batillaria attramentaria.</title>
        <authorList>
            <person name="Patra A.K."/>
            <person name="Ho P.T."/>
            <person name="Jun S."/>
            <person name="Lee S.J."/>
            <person name="Kim Y."/>
            <person name="Won Y.J."/>
        </authorList>
    </citation>
    <scope>NUCLEOTIDE SEQUENCE [LARGE SCALE GENOMIC DNA]</scope>
    <source>
        <strain evidence="6">Wonlab-2016</strain>
    </source>
</reference>
<dbReference type="Pfam" id="PF22562">
    <property type="entry name" value="UBA_7"/>
    <property type="match status" value="1"/>
</dbReference>
<organism evidence="6 7">
    <name type="scientific">Batillaria attramentaria</name>
    <dbReference type="NCBI Taxonomy" id="370345"/>
    <lineage>
        <taxon>Eukaryota</taxon>
        <taxon>Metazoa</taxon>
        <taxon>Spiralia</taxon>
        <taxon>Lophotrochozoa</taxon>
        <taxon>Mollusca</taxon>
        <taxon>Gastropoda</taxon>
        <taxon>Caenogastropoda</taxon>
        <taxon>Sorbeoconcha</taxon>
        <taxon>Cerithioidea</taxon>
        <taxon>Batillariidae</taxon>
        <taxon>Batillaria</taxon>
    </lineage>
</organism>
<dbReference type="Proteomes" id="UP001519460">
    <property type="component" value="Unassembled WGS sequence"/>
</dbReference>
<dbReference type="InterPro" id="IPR002833">
    <property type="entry name" value="PTH2"/>
</dbReference>
<dbReference type="InterPro" id="IPR009060">
    <property type="entry name" value="UBA-like_sf"/>
</dbReference>
<dbReference type="SUPFAM" id="SSF46934">
    <property type="entry name" value="UBA-like"/>
    <property type="match status" value="1"/>
</dbReference>
<evidence type="ECO:0000313" key="6">
    <source>
        <dbReference type="EMBL" id="KAK7502924.1"/>
    </source>
</evidence>
<dbReference type="InterPro" id="IPR023476">
    <property type="entry name" value="Pep_tRNA_hydro_II_dom_sf"/>
</dbReference>